<evidence type="ECO:0000313" key="3">
    <source>
        <dbReference type="Proteomes" id="UP000295781"/>
    </source>
</evidence>
<organism evidence="2 3">
    <name type="scientific">Sorangium cellulosum</name>
    <name type="common">Polyangium cellulosum</name>
    <dbReference type="NCBI Taxonomy" id="56"/>
    <lineage>
        <taxon>Bacteria</taxon>
        <taxon>Pseudomonadati</taxon>
        <taxon>Myxococcota</taxon>
        <taxon>Polyangia</taxon>
        <taxon>Polyangiales</taxon>
        <taxon>Polyangiaceae</taxon>
        <taxon>Sorangium</taxon>
    </lineage>
</organism>
<evidence type="ECO:0000313" key="2">
    <source>
        <dbReference type="EMBL" id="AUX19716.1"/>
    </source>
</evidence>
<evidence type="ECO:0000256" key="1">
    <source>
        <dbReference type="SAM" id="MobiDB-lite"/>
    </source>
</evidence>
<dbReference type="AlphaFoldDB" id="A0A4P2PTJ5"/>
<name>A0A4P2PTJ5_SORCE</name>
<proteinExistence type="predicted"/>
<accession>A0A4P2PTJ5</accession>
<reference evidence="2 3" key="1">
    <citation type="submission" date="2015-09" db="EMBL/GenBank/DDBJ databases">
        <title>Sorangium comparison.</title>
        <authorList>
            <person name="Zaburannyi N."/>
            <person name="Bunk B."/>
            <person name="Overmann J."/>
            <person name="Mueller R."/>
        </authorList>
    </citation>
    <scope>NUCLEOTIDE SEQUENCE [LARGE SCALE GENOMIC DNA]</scope>
    <source>
        <strain evidence="2 3">So ceGT47</strain>
    </source>
</reference>
<dbReference type="Proteomes" id="UP000295781">
    <property type="component" value="Chromosome"/>
</dbReference>
<sequence>MANHDDRNSEWQIADANSGGIQGRIDHEPLFDPLEHGSPAQHETGRLAAVQFFIDDRSTRCYRAAC</sequence>
<feature type="compositionally biased region" description="Basic and acidic residues" evidence="1">
    <location>
        <begin position="24"/>
        <end position="35"/>
    </location>
</feature>
<dbReference type="OrthoDB" id="9814760at2"/>
<dbReference type="RefSeq" id="WP_129344381.1">
    <property type="nucleotide sequence ID" value="NZ_CP012670.1"/>
</dbReference>
<protein>
    <submittedName>
        <fullName evidence="2">Uncharacterized protein</fullName>
    </submittedName>
</protein>
<gene>
    <name evidence="2" type="ORF">SOCEGT47_001680</name>
</gene>
<dbReference type="EMBL" id="CP012670">
    <property type="protein sequence ID" value="AUX19716.1"/>
    <property type="molecule type" value="Genomic_DNA"/>
</dbReference>
<feature type="region of interest" description="Disordered" evidence="1">
    <location>
        <begin position="1"/>
        <end position="42"/>
    </location>
</feature>